<keyword evidence="3" id="KW-0378">Hydrolase</keyword>
<evidence type="ECO:0000313" key="7">
    <source>
        <dbReference type="EMBL" id="SDC99004.1"/>
    </source>
</evidence>
<dbReference type="PANTHER" id="PTHR47359:SF3">
    <property type="entry name" value="NLP_P60 DOMAIN-CONTAINING PROTEIN-RELATED"/>
    <property type="match status" value="1"/>
</dbReference>
<feature type="signal peptide" evidence="5">
    <location>
        <begin position="1"/>
        <end position="33"/>
    </location>
</feature>
<gene>
    <name evidence="7" type="ORF">SAMN05216270_101265</name>
</gene>
<evidence type="ECO:0000256" key="3">
    <source>
        <dbReference type="ARBA" id="ARBA00022801"/>
    </source>
</evidence>
<evidence type="ECO:0000313" key="8">
    <source>
        <dbReference type="Proteomes" id="UP000198949"/>
    </source>
</evidence>
<dbReference type="Gene3D" id="3.90.1720.10">
    <property type="entry name" value="endopeptidase domain like (from Nostoc punctiforme)"/>
    <property type="match status" value="1"/>
</dbReference>
<comment type="similarity">
    <text evidence="1">Belongs to the peptidase C40 family.</text>
</comment>
<dbReference type="GO" id="GO:0006508">
    <property type="term" value="P:proteolysis"/>
    <property type="evidence" value="ECO:0007669"/>
    <property type="project" value="UniProtKB-KW"/>
</dbReference>
<sequence length="295" mass="31653">MTRRLIALVVSTATTMLLMITGAVLVNAPAAGAVPPLDNPSAEYRIGCTGAWSTIQVNWTGANEATVRWSLYDTTNAYGLKPVLRLSAKGPDGTSPHVFDNGHTYVILEGGIDSGTNGTTGSWNPGNLGDFNHLVVSVQNGTAEQGVDCSVKKNIFNYTRIAYRRAVDKEGAPYDYGGTGPGYDCSGLVYTAYGQVHNFPGWTVRTANDMYNWVRGHDSPGRFYAQSVAYSDLKVGDLIFYNTIPGNSRLVDHVAFYAGGGDVFDAQQDGVPVGFHNDYVSSRVGAYRILGITNA</sequence>
<dbReference type="InterPro" id="IPR051794">
    <property type="entry name" value="PG_Endopeptidase_C40"/>
</dbReference>
<dbReference type="AlphaFoldDB" id="A0A1G6R3Y7"/>
<evidence type="ECO:0000256" key="4">
    <source>
        <dbReference type="ARBA" id="ARBA00022807"/>
    </source>
</evidence>
<evidence type="ECO:0000256" key="1">
    <source>
        <dbReference type="ARBA" id="ARBA00007074"/>
    </source>
</evidence>
<keyword evidence="4" id="KW-0788">Thiol protease</keyword>
<dbReference type="RefSeq" id="WP_091027339.1">
    <property type="nucleotide sequence ID" value="NZ_FNAD01000001.1"/>
</dbReference>
<dbReference type="Pfam" id="PF00877">
    <property type="entry name" value="NLPC_P60"/>
    <property type="match status" value="1"/>
</dbReference>
<keyword evidence="8" id="KW-1185">Reference proteome</keyword>
<dbReference type="OrthoDB" id="5177647at2"/>
<evidence type="ECO:0000256" key="5">
    <source>
        <dbReference type="SAM" id="SignalP"/>
    </source>
</evidence>
<keyword evidence="5" id="KW-0732">Signal</keyword>
<dbReference type="InterPro" id="IPR038765">
    <property type="entry name" value="Papain-like_cys_pep_sf"/>
</dbReference>
<dbReference type="InterPro" id="IPR000064">
    <property type="entry name" value="NLP_P60_dom"/>
</dbReference>
<dbReference type="GO" id="GO:0008234">
    <property type="term" value="F:cysteine-type peptidase activity"/>
    <property type="evidence" value="ECO:0007669"/>
    <property type="project" value="UniProtKB-KW"/>
</dbReference>
<dbReference type="PROSITE" id="PS51935">
    <property type="entry name" value="NLPC_P60"/>
    <property type="match status" value="1"/>
</dbReference>
<feature type="chain" id="PRO_5011620305" evidence="5">
    <location>
        <begin position="34"/>
        <end position="295"/>
    </location>
</feature>
<dbReference type="PANTHER" id="PTHR47359">
    <property type="entry name" value="PEPTIDOGLYCAN DL-ENDOPEPTIDASE CWLO"/>
    <property type="match status" value="1"/>
</dbReference>
<dbReference type="Proteomes" id="UP000198949">
    <property type="component" value="Unassembled WGS sequence"/>
</dbReference>
<keyword evidence="2" id="KW-0645">Protease</keyword>
<feature type="domain" description="NlpC/P60" evidence="6">
    <location>
        <begin position="156"/>
        <end position="291"/>
    </location>
</feature>
<evidence type="ECO:0000259" key="6">
    <source>
        <dbReference type="PROSITE" id="PS51935"/>
    </source>
</evidence>
<accession>A0A1G6R3Y7</accession>
<organism evidence="7 8">
    <name type="scientific">Glycomyces harbinensis</name>
    <dbReference type="NCBI Taxonomy" id="58114"/>
    <lineage>
        <taxon>Bacteria</taxon>
        <taxon>Bacillati</taxon>
        <taxon>Actinomycetota</taxon>
        <taxon>Actinomycetes</taxon>
        <taxon>Glycomycetales</taxon>
        <taxon>Glycomycetaceae</taxon>
        <taxon>Glycomyces</taxon>
    </lineage>
</organism>
<name>A0A1G6R3Y7_9ACTN</name>
<proteinExistence type="inferred from homology"/>
<dbReference type="SUPFAM" id="SSF54001">
    <property type="entry name" value="Cysteine proteinases"/>
    <property type="match status" value="1"/>
</dbReference>
<dbReference type="EMBL" id="FNAD01000001">
    <property type="protein sequence ID" value="SDC99004.1"/>
    <property type="molecule type" value="Genomic_DNA"/>
</dbReference>
<reference evidence="8" key="1">
    <citation type="submission" date="2016-10" db="EMBL/GenBank/DDBJ databases">
        <authorList>
            <person name="Varghese N."/>
            <person name="Submissions S."/>
        </authorList>
    </citation>
    <scope>NUCLEOTIDE SEQUENCE [LARGE SCALE GENOMIC DNA]</scope>
    <source>
        <strain evidence="8">CGMCC 4.3516</strain>
    </source>
</reference>
<protein>
    <submittedName>
        <fullName evidence="7">NlpC/P60 family protein</fullName>
    </submittedName>
</protein>
<evidence type="ECO:0000256" key="2">
    <source>
        <dbReference type="ARBA" id="ARBA00022670"/>
    </source>
</evidence>